<gene>
    <name evidence="1" type="ORF">GCM10022276_24660</name>
</gene>
<keyword evidence="2" id="KW-1185">Reference proteome</keyword>
<sequence>MTRNSLLIIAAAAALAGCGKNDHTIVAGPDVDDNQANVAANGPVALPPSIASSKSYRCADNALIYIDWMSDGSARVKKSRAEVGGEIVAAGSPDLKGDAKAGSVTYKGQSCKA</sequence>
<protein>
    <recommendedName>
        <fullName evidence="3">Lipoprotein</fullName>
    </recommendedName>
</protein>
<dbReference type="Proteomes" id="UP001500827">
    <property type="component" value="Unassembled WGS sequence"/>
</dbReference>
<evidence type="ECO:0008006" key="3">
    <source>
        <dbReference type="Google" id="ProtNLM"/>
    </source>
</evidence>
<accession>A0ABP7LSF4</accession>
<organism evidence="1 2">
    <name type="scientific">Sphingomonas limnosediminicola</name>
    <dbReference type="NCBI Taxonomy" id="940133"/>
    <lineage>
        <taxon>Bacteria</taxon>
        <taxon>Pseudomonadati</taxon>
        <taxon>Pseudomonadota</taxon>
        <taxon>Alphaproteobacteria</taxon>
        <taxon>Sphingomonadales</taxon>
        <taxon>Sphingomonadaceae</taxon>
        <taxon>Sphingomonas</taxon>
    </lineage>
</organism>
<evidence type="ECO:0000313" key="1">
    <source>
        <dbReference type="EMBL" id="GAA3905149.1"/>
    </source>
</evidence>
<reference evidence="2" key="1">
    <citation type="journal article" date="2019" name="Int. J. Syst. Evol. Microbiol.">
        <title>The Global Catalogue of Microorganisms (GCM) 10K type strain sequencing project: providing services to taxonomists for standard genome sequencing and annotation.</title>
        <authorList>
            <consortium name="The Broad Institute Genomics Platform"/>
            <consortium name="The Broad Institute Genome Sequencing Center for Infectious Disease"/>
            <person name="Wu L."/>
            <person name="Ma J."/>
        </authorList>
    </citation>
    <scope>NUCLEOTIDE SEQUENCE [LARGE SCALE GENOMIC DNA]</scope>
    <source>
        <strain evidence="2">JCM 17543</strain>
    </source>
</reference>
<name>A0ABP7LSF4_9SPHN</name>
<comment type="caution">
    <text evidence="1">The sequence shown here is derived from an EMBL/GenBank/DDBJ whole genome shotgun (WGS) entry which is preliminary data.</text>
</comment>
<dbReference type="EMBL" id="BAABBM010000001">
    <property type="protein sequence ID" value="GAA3905149.1"/>
    <property type="molecule type" value="Genomic_DNA"/>
</dbReference>
<dbReference type="PROSITE" id="PS51257">
    <property type="entry name" value="PROKAR_LIPOPROTEIN"/>
    <property type="match status" value="1"/>
</dbReference>
<proteinExistence type="predicted"/>
<dbReference type="RefSeq" id="WP_344700002.1">
    <property type="nucleotide sequence ID" value="NZ_BAABBM010000001.1"/>
</dbReference>
<evidence type="ECO:0000313" key="2">
    <source>
        <dbReference type="Proteomes" id="UP001500827"/>
    </source>
</evidence>